<dbReference type="OrthoDB" id="1160166at2"/>
<feature type="transmembrane region" description="Helical" evidence="1">
    <location>
        <begin position="204"/>
        <end position="222"/>
    </location>
</feature>
<evidence type="ECO:0008006" key="4">
    <source>
        <dbReference type="Google" id="ProtNLM"/>
    </source>
</evidence>
<evidence type="ECO:0000313" key="2">
    <source>
        <dbReference type="EMBL" id="KLD63872.1"/>
    </source>
</evidence>
<comment type="caution">
    <text evidence="2">The sequence shown here is derived from an EMBL/GenBank/DDBJ whole genome shotgun (WGS) entry which is preliminary data.</text>
</comment>
<keyword evidence="1" id="KW-1133">Transmembrane helix</keyword>
<dbReference type="PATRIC" id="fig|1440762.4.peg.1420"/>
<sequence>MTTLKRDARIAGLIYLALTITAPFRLIYIPSTLFVHDNPAATAGNIAAHELLFRLGIFGDLLTGVISLVLTFTLYQLFKGVNKTLAGLMFVLGFMDTPLYFFNVLNDAAALLLVKGGPILAAFEQPQREALAALFLRLHGMMISCAEMFWGLWLFPLALLVIRSRFLPRFLGYWLILNGFAYLALCVTGVVLPAYEDVITKVAFPLQLGELAFVLWMVVIGARPRGDGAQVAAPG</sequence>
<dbReference type="RefSeq" id="WP_046971737.1">
    <property type="nucleotide sequence ID" value="NZ_JPLA01000024.1"/>
</dbReference>
<feature type="transmembrane region" description="Helical" evidence="1">
    <location>
        <begin position="12"/>
        <end position="31"/>
    </location>
</feature>
<proteinExistence type="predicted"/>
<dbReference type="InterPro" id="IPR025495">
    <property type="entry name" value="DUF4386"/>
</dbReference>
<dbReference type="Proteomes" id="UP000035481">
    <property type="component" value="Unassembled WGS sequence"/>
</dbReference>
<gene>
    <name evidence="2" type="ORF">Y882_09625</name>
</gene>
<evidence type="ECO:0000256" key="1">
    <source>
        <dbReference type="SAM" id="Phobius"/>
    </source>
</evidence>
<protein>
    <recommendedName>
        <fullName evidence="4">DUF4386 domain-containing protein</fullName>
    </recommendedName>
</protein>
<keyword evidence="1" id="KW-0472">Membrane</keyword>
<name>A0A0G9H843_9GAMM</name>
<accession>A0A0G9H843</accession>
<reference evidence="2 3" key="1">
    <citation type="journal article" date="2015" name="Antonie Van Leeuwenhoek">
        <title>A phylogenomic and molecular marker based taxonomic framework for the order Xanthomonadales: proposal to transfer the families Algiphilaceae and Solimonadaceae to the order Nevskiales ord. nov. and to create a new family within the order Xanthomonadales, the family Rhodanobacteraceae fam. nov., containing the genus Rhodanobacter and its closest relatives.</title>
        <authorList>
            <person name="Naushad S."/>
            <person name="Adeolu M."/>
            <person name="Wong S."/>
            <person name="Sohail M."/>
            <person name="Schellhorn H.E."/>
            <person name="Gupta R.S."/>
        </authorList>
    </citation>
    <scope>NUCLEOTIDE SEQUENCE [LARGE SCALE GENOMIC DNA]</scope>
    <source>
        <strain evidence="2 3">DSM 16301</strain>
    </source>
</reference>
<dbReference type="STRING" id="1440762.Y882_09625"/>
<dbReference type="EMBL" id="JPLA01000024">
    <property type="protein sequence ID" value="KLD63872.1"/>
    <property type="molecule type" value="Genomic_DNA"/>
</dbReference>
<evidence type="ECO:0000313" key="3">
    <source>
        <dbReference type="Proteomes" id="UP000035481"/>
    </source>
</evidence>
<feature type="transmembrane region" description="Helical" evidence="1">
    <location>
        <begin position="171"/>
        <end position="192"/>
    </location>
</feature>
<dbReference type="AlphaFoldDB" id="A0A0G9H843"/>
<dbReference type="Pfam" id="PF14329">
    <property type="entry name" value="DUF4386"/>
    <property type="match status" value="1"/>
</dbReference>
<organism evidence="2 3">
    <name type="scientific">Dyella japonica DSM 16301</name>
    <dbReference type="NCBI Taxonomy" id="1440762"/>
    <lineage>
        <taxon>Bacteria</taxon>
        <taxon>Pseudomonadati</taxon>
        <taxon>Pseudomonadota</taxon>
        <taxon>Gammaproteobacteria</taxon>
        <taxon>Lysobacterales</taxon>
        <taxon>Rhodanobacteraceae</taxon>
        <taxon>Dyella</taxon>
    </lineage>
</organism>
<feature type="transmembrane region" description="Helical" evidence="1">
    <location>
        <begin position="141"/>
        <end position="162"/>
    </location>
</feature>
<keyword evidence="1" id="KW-0812">Transmembrane</keyword>
<feature type="transmembrane region" description="Helical" evidence="1">
    <location>
        <begin position="51"/>
        <end position="78"/>
    </location>
</feature>
<feature type="transmembrane region" description="Helical" evidence="1">
    <location>
        <begin position="85"/>
        <end position="105"/>
    </location>
</feature>